<dbReference type="InterPro" id="IPR020846">
    <property type="entry name" value="MFS_dom"/>
</dbReference>
<gene>
    <name evidence="10" type="ORF">WJX74_005166</name>
</gene>
<dbReference type="PROSITE" id="PS50850">
    <property type="entry name" value="MFS"/>
    <property type="match status" value="1"/>
</dbReference>
<feature type="transmembrane region" description="Helical" evidence="8">
    <location>
        <begin position="174"/>
        <end position="192"/>
    </location>
</feature>
<feature type="transmembrane region" description="Helical" evidence="8">
    <location>
        <begin position="274"/>
        <end position="296"/>
    </location>
</feature>
<keyword evidence="6 8" id="KW-0472">Membrane</keyword>
<evidence type="ECO:0000256" key="2">
    <source>
        <dbReference type="ARBA" id="ARBA00022448"/>
    </source>
</evidence>
<feature type="transmembrane region" description="Helical" evidence="8">
    <location>
        <begin position="49"/>
        <end position="65"/>
    </location>
</feature>
<feature type="transmembrane region" description="Helical" evidence="8">
    <location>
        <begin position="308"/>
        <end position="327"/>
    </location>
</feature>
<feature type="transmembrane region" description="Helical" evidence="8">
    <location>
        <begin position="333"/>
        <end position="351"/>
    </location>
</feature>
<dbReference type="GO" id="GO:0016020">
    <property type="term" value="C:membrane"/>
    <property type="evidence" value="ECO:0007669"/>
    <property type="project" value="UniProtKB-SubCell"/>
</dbReference>
<accession>A0AAW1R166</accession>
<dbReference type="PANTHER" id="PTHR11662:SF282">
    <property type="entry name" value="ANION TRANSPORTER 5-RELATED"/>
    <property type="match status" value="1"/>
</dbReference>
<protein>
    <recommendedName>
        <fullName evidence="9">Major facilitator superfamily (MFS) profile domain-containing protein</fullName>
    </recommendedName>
</protein>
<evidence type="ECO:0000256" key="7">
    <source>
        <dbReference type="ARBA" id="ARBA00024362"/>
    </source>
</evidence>
<evidence type="ECO:0000313" key="11">
    <source>
        <dbReference type="Proteomes" id="UP001438707"/>
    </source>
</evidence>
<feature type="transmembrane region" description="Helical" evidence="8">
    <location>
        <begin position="20"/>
        <end position="43"/>
    </location>
</feature>
<dbReference type="InterPro" id="IPR050382">
    <property type="entry name" value="MFS_Na/Anion_cotransporter"/>
</dbReference>
<dbReference type="SUPFAM" id="SSF103473">
    <property type="entry name" value="MFS general substrate transporter"/>
    <property type="match status" value="1"/>
</dbReference>
<feature type="domain" description="Major facilitator superfamily (MFS) profile" evidence="9">
    <location>
        <begin position="18"/>
        <end position="427"/>
    </location>
</feature>
<evidence type="ECO:0000256" key="5">
    <source>
        <dbReference type="ARBA" id="ARBA00022989"/>
    </source>
</evidence>
<evidence type="ECO:0000256" key="1">
    <source>
        <dbReference type="ARBA" id="ARBA00004141"/>
    </source>
</evidence>
<dbReference type="EMBL" id="JALJOS010000018">
    <property type="protein sequence ID" value="KAK9827487.1"/>
    <property type="molecule type" value="Genomic_DNA"/>
</dbReference>
<keyword evidence="5 8" id="KW-1133">Transmembrane helix</keyword>
<feature type="transmembrane region" description="Helical" evidence="8">
    <location>
        <begin position="363"/>
        <end position="389"/>
    </location>
</feature>
<dbReference type="InterPro" id="IPR036259">
    <property type="entry name" value="MFS_trans_sf"/>
</dbReference>
<proteinExistence type="inferred from homology"/>
<evidence type="ECO:0000256" key="8">
    <source>
        <dbReference type="SAM" id="Phobius"/>
    </source>
</evidence>
<feature type="transmembrane region" description="Helical" evidence="8">
    <location>
        <begin position="232"/>
        <end position="254"/>
    </location>
</feature>
<dbReference type="Pfam" id="PF07690">
    <property type="entry name" value="MFS_1"/>
    <property type="match status" value="1"/>
</dbReference>
<evidence type="ECO:0000256" key="4">
    <source>
        <dbReference type="ARBA" id="ARBA00022847"/>
    </source>
</evidence>
<evidence type="ECO:0000313" key="10">
    <source>
        <dbReference type="EMBL" id="KAK9827487.1"/>
    </source>
</evidence>
<dbReference type="AlphaFoldDB" id="A0AAW1R166"/>
<evidence type="ECO:0000256" key="3">
    <source>
        <dbReference type="ARBA" id="ARBA00022692"/>
    </source>
</evidence>
<dbReference type="Gene3D" id="1.20.1250.20">
    <property type="entry name" value="MFS general substrate transporter like domains"/>
    <property type="match status" value="2"/>
</dbReference>
<name>A0AAW1R166_9CHLO</name>
<dbReference type="PANTHER" id="PTHR11662">
    <property type="entry name" value="SOLUTE CARRIER FAMILY 17"/>
    <property type="match status" value="1"/>
</dbReference>
<organism evidence="10 11">
    <name type="scientific">Apatococcus lobatus</name>
    <dbReference type="NCBI Taxonomy" id="904363"/>
    <lineage>
        <taxon>Eukaryota</taxon>
        <taxon>Viridiplantae</taxon>
        <taxon>Chlorophyta</taxon>
        <taxon>core chlorophytes</taxon>
        <taxon>Trebouxiophyceae</taxon>
        <taxon>Chlorellales</taxon>
        <taxon>Chlorellaceae</taxon>
        <taxon>Apatococcus</taxon>
    </lineage>
</organism>
<feature type="transmembrane region" description="Helical" evidence="8">
    <location>
        <begin position="401"/>
        <end position="422"/>
    </location>
</feature>
<comment type="similarity">
    <text evidence="7">Belongs to the major facilitator superfamily. Sodium/anion cotransporter (TC 2.A.1.14) family.</text>
</comment>
<evidence type="ECO:0000256" key="6">
    <source>
        <dbReference type="ARBA" id="ARBA00023136"/>
    </source>
</evidence>
<evidence type="ECO:0000259" key="9">
    <source>
        <dbReference type="PROSITE" id="PS50850"/>
    </source>
</evidence>
<keyword evidence="4" id="KW-0769">Symport</keyword>
<keyword evidence="3 8" id="KW-0812">Transmembrane</keyword>
<sequence>MAGIRRPNTRLPSTKNQIVVACFLATFIAYVERVGFSIAFTAISQQNSINKAAMGGVLSAFYWGYGLSQIPGGWAAQRWGGRRMLSLSFAIWGTASLCMPSNAKRLWTIMLMRVIVGVAQGFLIPSIHTVLSLVIPPAERAKAVSLTTSGMYLGSAAAMLVLPRVAQSAGPASIFRLVGLLALLWLLLWRLLTPGPAAQVSSMPITAADAKDPAGKLRGSTVPWRRMLLHPAVWAIVVNNYTFHYAFYVVMNWLPTYFEQVLGSKLADLGWGRTMPYLAMFLASNGGGWLGDYLIHSCQFSVSSARKTVNSIGFLGVAGALMLMPAAHGPAQGIAATTLTLTLAGLARGGFSVNHMDIAPRHAGVVMGISNTAGTLAGVIGVAVTGVLLQHAGAGSPLVGWWQSFGTAAWLVLIGGIAFILFGRGQNLFGDIEPV</sequence>
<feature type="transmembrane region" description="Helical" evidence="8">
    <location>
        <begin position="109"/>
        <end position="131"/>
    </location>
</feature>
<dbReference type="Proteomes" id="UP001438707">
    <property type="component" value="Unassembled WGS sequence"/>
</dbReference>
<comment type="caution">
    <text evidence="10">The sequence shown here is derived from an EMBL/GenBank/DDBJ whole genome shotgun (WGS) entry which is preliminary data.</text>
</comment>
<reference evidence="10 11" key="1">
    <citation type="journal article" date="2024" name="Nat. Commun.">
        <title>Phylogenomics reveals the evolutionary origins of lichenization in chlorophyte algae.</title>
        <authorList>
            <person name="Puginier C."/>
            <person name="Libourel C."/>
            <person name="Otte J."/>
            <person name="Skaloud P."/>
            <person name="Haon M."/>
            <person name="Grisel S."/>
            <person name="Petersen M."/>
            <person name="Berrin J.G."/>
            <person name="Delaux P.M."/>
            <person name="Dal Grande F."/>
            <person name="Keller J."/>
        </authorList>
    </citation>
    <scope>NUCLEOTIDE SEQUENCE [LARGE SCALE GENOMIC DNA]</scope>
    <source>
        <strain evidence="10 11">SAG 2145</strain>
    </source>
</reference>
<dbReference type="GO" id="GO:0015293">
    <property type="term" value="F:symporter activity"/>
    <property type="evidence" value="ECO:0007669"/>
    <property type="project" value="UniProtKB-KW"/>
</dbReference>
<comment type="subcellular location">
    <subcellularLocation>
        <location evidence="1">Membrane</location>
        <topology evidence="1">Multi-pass membrane protein</topology>
    </subcellularLocation>
</comment>
<dbReference type="InterPro" id="IPR011701">
    <property type="entry name" value="MFS"/>
</dbReference>
<dbReference type="FunFam" id="1.20.1250.20:FF:000003">
    <property type="entry name" value="Solute carrier family 17 member 3"/>
    <property type="match status" value="1"/>
</dbReference>
<keyword evidence="11" id="KW-1185">Reference proteome</keyword>
<keyword evidence="2" id="KW-0813">Transport</keyword>